<reference evidence="4 6" key="2">
    <citation type="submission" date="2020-08" db="EMBL/GenBank/DDBJ databases">
        <title>Sequencing the genomes of 1000 actinobacteria strains.</title>
        <authorList>
            <person name="Klenk H.-P."/>
        </authorList>
    </citation>
    <scope>NUCLEOTIDE SEQUENCE [LARGE SCALE GENOMIC DNA]</scope>
    <source>
        <strain evidence="4 6">DSM 21065</strain>
    </source>
</reference>
<keyword evidence="5" id="KW-1185">Reference proteome</keyword>
<feature type="compositionally biased region" description="Low complexity" evidence="1">
    <location>
        <begin position="36"/>
        <end position="61"/>
    </location>
</feature>
<dbReference type="PROSITE" id="PS51257">
    <property type="entry name" value="PROKAR_LIPOPROTEIN"/>
    <property type="match status" value="1"/>
</dbReference>
<dbReference type="eggNOG" id="ENOG502ZR26">
    <property type="taxonomic scope" value="Bacteria"/>
</dbReference>
<dbReference type="Proteomes" id="UP000561726">
    <property type="component" value="Unassembled WGS sequence"/>
</dbReference>
<dbReference type="EMBL" id="JACHBQ010000001">
    <property type="protein sequence ID" value="MBB5640075.1"/>
    <property type="molecule type" value="Genomic_DNA"/>
</dbReference>
<organism evidence="3 5">
    <name type="scientific">Cryobacterium roopkundense</name>
    <dbReference type="NCBI Taxonomy" id="1001240"/>
    <lineage>
        <taxon>Bacteria</taxon>
        <taxon>Bacillati</taxon>
        <taxon>Actinomycetota</taxon>
        <taxon>Actinomycetes</taxon>
        <taxon>Micrococcales</taxon>
        <taxon>Microbacteriaceae</taxon>
        <taxon>Cryobacterium</taxon>
    </lineage>
</organism>
<protein>
    <recommendedName>
        <fullName evidence="7">Secreted protein</fullName>
    </recommendedName>
</protein>
<name>A0A099J492_9MICO</name>
<evidence type="ECO:0008006" key="7">
    <source>
        <dbReference type="Google" id="ProtNLM"/>
    </source>
</evidence>
<sequence>MRTSFLPVTALFASLLVATLSGCSAGPEGPAPAAPPATASASASATASASAPAAEPTGTPPIDADLPGCPSNDTDRPDDTYAAKIPDVDGDGRADSQWYAETSPFRYGITTASGATFSVADGLAGPGQHSGWSAQLSNGVIVTVLDDSRGASLHTIVACEFVTPLDVTGSPYRFDMQDLRGNGTGVGCVPGASGVELNGFKAVERADGTFDVTSTQINVAVDGQTAANGIRSTASGLSASDPAVLAAQTSSCGSIPVVATSGR</sequence>
<gene>
    <name evidence="4" type="ORF">BJ997_000623</name>
    <name evidence="3" type="ORF">GY21_16565</name>
</gene>
<reference evidence="3 5" key="1">
    <citation type="submission" date="2014-08" db="EMBL/GenBank/DDBJ databases">
        <authorList>
            <person name="Sisinthy S."/>
        </authorList>
    </citation>
    <scope>NUCLEOTIDE SEQUENCE [LARGE SCALE GENOMIC DNA]</scope>
    <source>
        <strain evidence="3 5">RuG17</strain>
    </source>
</reference>
<accession>A0A099J492</accession>
<evidence type="ECO:0000256" key="1">
    <source>
        <dbReference type="SAM" id="MobiDB-lite"/>
    </source>
</evidence>
<evidence type="ECO:0000313" key="4">
    <source>
        <dbReference type="EMBL" id="MBB5640075.1"/>
    </source>
</evidence>
<feature type="compositionally biased region" description="Basic and acidic residues" evidence="1">
    <location>
        <begin position="73"/>
        <end position="94"/>
    </location>
</feature>
<feature type="signal peptide" evidence="2">
    <location>
        <begin position="1"/>
        <end position="25"/>
    </location>
</feature>
<dbReference type="RefSeq" id="WP_035838356.1">
    <property type="nucleotide sequence ID" value="NZ_JACHBQ010000001.1"/>
</dbReference>
<feature type="region of interest" description="Disordered" evidence="1">
    <location>
        <begin position="25"/>
        <end position="95"/>
    </location>
</feature>
<proteinExistence type="predicted"/>
<evidence type="ECO:0000313" key="3">
    <source>
        <dbReference type="EMBL" id="KGJ72268.1"/>
    </source>
</evidence>
<dbReference type="OrthoDB" id="4711865at2"/>
<comment type="caution">
    <text evidence="3">The sequence shown here is derived from an EMBL/GenBank/DDBJ whole genome shotgun (WGS) entry which is preliminary data.</text>
</comment>
<evidence type="ECO:0000313" key="5">
    <source>
        <dbReference type="Proteomes" id="UP000029864"/>
    </source>
</evidence>
<dbReference type="Proteomes" id="UP000029864">
    <property type="component" value="Unassembled WGS sequence"/>
</dbReference>
<dbReference type="AlphaFoldDB" id="A0A099J492"/>
<dbReference type="EMBL" id="JPXF01000084">
    <property type="protein sequence ID" value="KGJ72268.1"/>
    <property type="molecule type" value="Genomic_DNA"/>
</dbReference>
<feature type="chain" id="PRO_5038290428" description="Secreted protein" evidence="2">
    <location>
        <begin position="26"/>
        <end position="263"/>
    </location>
</feature>
<evidence type="ECO:0000313" key="6">
    <source>
        <dbReference type="Proteomes" id="UP000561726"/>
    </source>
</evidence>
<keyword evidence="2" id="KW-0732">Signal</keyword>
<evidence type="ECO:0000256" key="2">
    <source>
        <dbReference type="SAM" id="SignalP"/>
    </source>
</evidence>